<dbReference type="RefSeq" id="WP_014389553.1">
    <property type="nucleotide sequence ID" value="NC_017025.1"/>
</dbReference>
<dbReference type="STRING" id="1094466.KQS_12655"/>
<keyword evidence="10 11" id="KW-0472">Membrane</keyword>
<dbReference type="InterPro" id="IPR050428">
    <property type="entry name" value="TCS_sensor_his_kinase"/>
</dbReference>
<dbReference type="PANTHER" id="PTHR45436">
    <property type="entry name" value="SENSOR HISTIDINE KINASE YKOH"/>
    <property type="match status" value="1"/>
</dbReference>
<dbReference type="EC" id="2.7.13.3" evidence="3"/>
<dbReference type="CDD" id="cd06225">
    <property type="entry name" value="HAMP"/>
    <property type="match status" value="1"/>
</dbReference>
<feature type="transmembrane region" description="Helical" evidence="11">
    <location>
        <begin position="7"/>
        <end position="28"/>
    </location>
</feature>
<organism evidence="14 15">
    <name type="scientific">Flavobacterium indicum (strain DSM 17447 / CIP 109464 / GPTSA100-9)</name>
    <dbReference type="NCBI Taxonomy" id="1094466"/>
    <lineage>
        <taxon>Bacteria</taxon>
        <taxon>Pseudomonadati</taxon>
        <taxon>Bacteroidota</taxon>
        <taxon>Flavobacteriia</taxon>
        <taxon>Flavobacteriales</taxon>
        <taxon>Flavobacteriaceae</taxon>
        <taxon>Flavobacterium</taxon>
    </lineage>
</organism>
<dbReference type="PATRIC" id="fig|1094466.5.peg.2473"/>
<evidence type="ECO:0000256" key="6">
    <source>
        <dbReference type="ARBA" id="ARBA00022692"/>
    </source>
</evidence>
<name>H8XRK1_FLAIG</name>
<dbReference type="Gene3D" id="6.10.340.10">
    <property type="match status" value="1"/>
</dbReference>
<evidence type="ECO:0000256" key="7">
    <source>
        <dbReference type="ARBA" id="ARBA00022777"/>
    </source>
</evidence>
<keyword evidence="6 11" id="KW-0812">Transmembrane</keyword>
<dbReference type="Pfam" id="PF02518">
    <property type="entry name" value="HATPase_c"/>
    <property type="match status" value="1"/>
</dbReference>
<dbReference type="InterPro" id="IPR003661">
    <property type="entry name" value="HisK_dim/P_dom"/>
</dbReference>
<evidence type="ECO:0000256" key="8">
    <source>
        <dbReference type="ARBA" id="ARBA00022989"/>
    </source>
</evidence>
<comment type="catalytic activity">
    <reaction evidence="1">
        <text>ATP + protein L-histidine = ADP + protein N-phospho-L-histidine.</text>
        <dbReference type="EC" id="2.7.13.3"/>
    </reaction>
</comment>
<evidence type="ECO:0000313" key="14">
    <source>
        <dbReference type="EMBL" id="CCG54435.1"/>
    </source>
</evidence>
<evidence type="ECO:0000259" key="12">
    <source>
        <dbReference type="PROSITE" id="PS50109"/>
    </source>
</evidence>
<dbReference type="OrthoDB" id="594725at2"/>
<dbReference type="CDD" id="cd00082">
    <property type="entry name" value="HisKA"/>
    <property type="match status" value="1"/>
</dbReference>
<proteinExistence type="predicted"/>
<feature type="domain" description="Histidine kinase" evidence="12">
    <location>
        <begin position="240"/>
        <end position="455"/>
    </location>
</feature>
<dbReference type="Gene3D" id="1.10.287.130">
    <property type="match status" value="1"/>
</dbReference>
<dbReference type="SUPFAM" id="SSF158472">
    <property type="entry name" value="HAMP domain-like"/>
    <property type="match status" value="1"/>
</dbReference>
<evidence type="ECO:0000256" key="10">
    <source>
        <dbReference type="ARBA" id="ARBA00023136"/>
    </source>
</evidence>
<keyword evidence="5 14" id="KW-0808">Transferase</keyword>
<reference evidence="15" key="2">
    <citation type="submission" date="2012-03" db="EMBL/GenBank/DDBJ databases">
        <title>Complete genome sequence of Flavobacterium indicum GPTSA100-9T, isolated from warm spring water.</title>
        <authorList>
            <person name="Barbier P."/>
            <person name="Houel A."/>
            <person name="Loux V."/>
            <person name="Poulain J."/>
            <person name="Bernardet J.-F."/>
            <person name="Touchon M."/>
            <person name="Duchaud E."/>
        </authorList>
    </citation>
    <scope>NUCLEOTIDE SEQUENCE [LARGE SCALE GENOMIC DNA]</scope>
    <source>
        <strain evidence="15">DSM 17447 / CIP 109464 / GPTSA100-9</strain>
    </source>
</reference>
<evidence type="ECO:0000256" key="1">
    <source>
        <dbReference type="ARBA" id="ARBA00000085"/>
    </source>
</evidence>
<dbReference type="SMART" id="SM00304">
    <property type="entry name" value="HAMP"/>
    <property type="match status" value="1"/>
</dbReference>
<dbReference type="InterPro" id="IPR036097">
    <property type="entry name" value="HisK_dim/P_sf"/>
</dbReference>
<evidence type="ECO:0000256" key="3">
    <source>
        <dbReference type="ARBA" id="ARBA00012438"/>
    </source>
</evidence>
<dbReference type="EMBL" id="HE774682">
    <property type="protein sequence ID" value="CCG54435.1"/>
    <property type="molecule type" value="Genomic_DNA"/>
</dbReference>
<dbReference type="KEGG" id="fin:KQS_12655"/>
<dbReference type="InterPro" id="IPR036890">
    <property type="entry name" value="HATPase_C_sf"/>
</dbReference>
<keyword evidence="9" id="KW-0902">Two-component regulatory system</keyword>
<dbReference type="InterPro" id="IPR003594">
    <property type="entry name" value="HATPase_dom"/>
</dbReference>
<dbReference type="InterPro" id="IPR005467">
    <property type="entry name" value="His_kinase_dom"/>
</dbReference>
<evidence type="ECO:0000256" key="11">
    <source>
        <dbReference type="SAM" id="Phobius"/>
    </source>
</evidence>
<sequence>MTLKRKVAINISLAFSLLFGLAAIFVYLRFTDFRKVEFEEKLENKAYNTAKLVDEIKRIDNVTLQILDRKTLNKINNEKILVFDANYQLIYTSIDDAKINWTKNDLLLLNKKRTFFRTIDDKELLGVRFDFSKSDRYYVLILGQDKYGISKMNFLLVSLIVSFVISILFIWTFTYFLIKKSLQPLDDFQEKITSISANQLNLKLPESNTKNEIDLLTKAFNNMLDRLEKSFSMQKEFTSNASHELYTPLTRIALQIENLMTKEEHSEGTKKYLKNINNDIHQVADLINALLLLAKVERSEINKNFKPIRIDDIILQANELTAKNYPELIVHFEIIDHTDMDNPLEIKGNQALLVIVFTNLIKNGFLYSEDKKVNITIHQKSVKELAVSIENNGPSIPVEDQSKIFDSFVRGKNATNTQGSGIGLRIVKRILEYHNAQITYRYSNQSNIFTINFSI</sequence>
<dbReference type="Proteomes" id="UP000007599">
    <property type="component" value="Chromosome I"/>
</dbReference>
<evidence type="ECO:0000256" key="9">
    <source>
        <dbReference type="ARBA" id="ARBA00023012"/>
    </source>
</evidence>
<dbReference type="PRINTS" id="PR00344">
    <property type="entry name" value="BCTRLSENSOR"/>
</dbReference>
<dbReference type="Pfam" id="PF00672">
    <property type="entry name" value="HAMP"/>
    <property type="match status" value="1"/>
</dbReference>
<keyword evidence="7 14" id="KW-0418">Kinase</keyword>
<dbReference type="SUPFAM" id="SSF47384">
    <property type="entry name" value="Homodimeric domain of signal transducing histidine kinase"/>
    <property type="match status" value="1"/>
</dbReference>
<dbReference type="AlphaFoldDB" id="H8XRK1"/>
<accession>H8XRK1</accession>
<dbReference type="SMART" id="SM00388">
    <property type="entry name" value="HisKA"/>
    <property type="match status" value="1"/>
</dbReference>
<dbReference type="InterPro" id="IPR003660">
    <property type="entry name" value="HAMP_dom"/>
</dbReference>
<gene>
    <name evidence="14" type="ordered locus">KQS_12655</name>
</gene>
<dbReference type="GO" id="GO:0005886">
    <property type="term" value="C:plasma membrane"/>
    <property type="evidence" value="ECO:0007669"/>
    <property type="project" value="TreeGrafter"/>
</dbReference>
<keyword evidence="4" id="KW-0597">Phosphoprotein</keyword>
<dbReference type="PROSITE" id="PS50109">
    <property type="entry name" value="HIS_KIN"/>
    <property type="match status" value="1"/>
</dbReference>
<dbReference type="PANTHER" id="PTHR45436:SF5">
    <property type="entry name" value="SENSOR HISTIDINE KINASE TRCS"/>
    <property type="match status" value="1"/>
</dbReference>
<dbReference type="HOGENOM" id="CLU_000445_89_6_10"/>
<dbReference type="SMART" id="SM00387">
    <property type="entry name" value="HATPase_c"/>
    <property type="match status" value="1"/>
</dbReference>
<feature type="domain" description="HAMP" evidence="13">
    <location>
        <begin position="179"/>
        <end position="232"/>
    </location>
</feature>
<reference evidence="14 15" key="1">
    <citation type="journal article" date="2012" name="J. Bacteriol.">
        <title>Complete Genome Sequence of Flavobacterium indicum GPSTA100-9T, Isolated from Warm Spring Water.</title>
        <authorList>
            <person name="Barbier P."/>
            <person name="Houel A."/>
            <person name="Loux V."/>
            <person name="Poulain J."/>
            <person name="Bernardet J.F."/>
            <person name="Touchon M."/>
            <person name="Duchaud E."/>
        </authorList>
    </citation>
    <scope>NUCLEOTIDE SEQUENCE [LARGE SCALE GENOMIC DNA]</scope>
    <source>
        <strain evidence="15">DSM 17447 / CIP 109464 / GPTSA100-9</strain>
    </source>
</reference>
<protein>
    <recommendedName>
        <fullName evidence="3">histidine kinase</fullName>
        <ecNumber evidence="3">2.7.13.3</ecNumber>
    </recommendedName>
</protein>
<evidence type="ECO:0000256" key="2">
    <source>
        <dbReference type="ARBA" id="ARBA00004370"/>
    </source>
</evidence>
<dbReference type="GO" id="GO:0000155">
    <property type="term" value="F:phosphorelay sensor kinase activity"/>
    <property type="evidence" value="ECO:0007669"/>
    <property type="project" value="InterPro"/>
</dbReference>
<keyword evidence="8 11" id="KW-1133">Transmembrane helix</keyword>
<evidence type="ECO:0000256" key="4">
    <source>
        <dbReference type="ARBA" id="ARBA00022553"/>
    </source>
</evidence>
<feature type="transmembrane region" description="Helical" evidence="11">
    <location>
        <begin position="154"/>
        <end position="178"/>
    </location>
</feature>
<dbReference type="eggNOG" id="COG2205">
    <property type="taxonomic scope" value="Bacteria"/>
</dbReference>
<evidence type="ECO:0000259" key="13">
    <source>
        <dbReference type="PROSITE" id="PS50885"/>
    </source>
</evidence>
<dbReference type="SUPFAM" id="SSF55874">
    <property type="entry name" value="ATPase domain of HSP90 chaperone/DNA topoisomerase II/histidine kinase"/>
    <property type="match status" value="1"/>
</dbReference>
<comment type="subcellular location">
    <subcellularLocation>
        <location evidence="2">Membrane</location>
    </subcellularLocation>
</comment>
<dbReference type="Gene3D" id="3.30.565.10">
    <property type="entry name" value="Histidine kinase-like ATPase, C-terminal domain"/>
    <property type="match status" value="1"/>
</dbReference>
<evidence type="ECO:0000256" key="5">
    <source>
        <dbReference type="ARBA" id="ARBA00022679"/>
    </source>
</evidence>
<dbReference type="InterPro" id="IPR004358">
    <property type="entry name" value="Sig_transdc_His_kin-like_C"/>
</dbReference>
<evidence type="ECO:0000313" key="15">
    <source>
        <dbReference type="Proteomes" id="UP000007599"/>
    </source>
</evidence>
<keyword evidence="15" id="KW-1185">Reference proteome</keyword>
<dbReference type="Pfam" id="PF00512">
    <property type="entry name" value="HisKA"/>
    <property type="match status" value="1"/>
</dbReference>
<dbReference type="PROSITE" id="PS50885">
    <property type="entry name" value="HAMP"/>
    <property type="match status" value="1"/>
</dbReference>